<dbReference type="SUPFAM" id="SSF51182">
    <property type="entry name" value="RmlC-like cupins"/>
    <property type="match status" value="1"/>
</dbReference>
<comment type="caution">
    <text evidence="3">The sequence shown here is derived from an EMBL/GenBank/DDBJ whole genome shotgun (WGS) entry which is preliminary data.</text>
</comment>
<dbReference type="InterPro" id="IPR011051">
    <property type="entry name" value="RmlC_Cupin_sf"/>
</dbReference>
<protein>
    <submittedName>
        <fullName evidence="3">WxcM-like domain-containing protein</fullName>
    </submittedName>
</protein>
<evidence type="ECO:0000256" key="1">
    <source>
        <dbReference type="SAM" id="MobiDB-lite"/>
    </source>
</evidence>
<dbReference type="AlphaFoldDB" id="A0A6L5QPI9"/>
<sequence length="190" mass="21021">MRRPRHRHAAGAGRHAAAHRRRRRALRPGVPDVCALAAALSRGAGGAAGGSGAVIDQCRLIDLPPRHDQRGNLSVVEGGIDVPFDIRRVYYLYDVPGGAARAGHGHLELQQLFIAMSGSFDVIVDDGQQRRKFQLNRSYYGLYVPGRMWREVENFSSGAVCLVLASTLYEPADYYHDYQDFVAAAQRHRP</sequence>
<accession>A0A6L5QPI9</accession>
<evidence type="ECO:0000259" key="2">
    <source>
        <dbReference type="Pfam" id="PF05523"/>
    </source>
</evidence>
<evidence type="ECO:0000313" key="3">
    <source>
        <dbReference type="EMBL" id="MRX11238.1"/>
    </source>
</evidence>
<gene>
    <name evidence="3" type="ORF">GJ697_25770</name>
</gene>
<proteinExistence type="predicted"/>
<organism evidence="3 4">
    <name type="scientific">Duganella alba</name>
    <dbReference type="NCBI Taxonomy" id="2666081"/>
    <lineage>
        <taxon>Bacteria</taxon>
        <taxon>Pseudomonadati</taxon>
        <taxon>Pseudomonadota</taxon>
        <taxon>Betaproteobacteria</taxon>
        <taxon>Burkholderiales</taxon>
        <taxon>Oxalobacteraceae</taxon>
        <taxon>Telluria group</taxon>
        <taxon>Duganella</taxon>
    </lineage>
</organism>
<dbReference type="InterPro" id="IPR008894">
    <property type="entry name" value="QdtA_cupin_dom"/>
</dbReference>
<dbReference type="InterPro" id="IPR014710">
    <property type="entry name" value="RmlC-like_jellyroll"/>
</dbReference>
<evidence type="ECO:0000313" key="4">
    <source>
        <dbReference type="Proteomes" id="UP000481037"/>
    </source>
</evidence>
<dbReference type="EMBL" id="WKJM01000031">
    <property type="protein sequence ID" value="MRX11238.1"/>
    <property type="molecule type" value="Genomic_DNA"/>
</dbReference>
<name>A0A6L5QPI9_9BURK</name>
<reference evidence="3 4" key="1">
    <citation type="submission" date="2019-11" db="EMBL/GenBank/DDBJ databases">
        <title>Novel species isolated from a subtropical stream in China.</title>
        <authorList>
            <person name="Lu H."/>
        </authorList>
    </citation>
    <scope>NUCLEOTIDE SEQUENCE [LARGE SCALE GENOMIC DNA]</scope>
    <source>
        <strain evidence="3 4">FT25W</strain>
    </source>
</reference>
<dbReference type="Gene3D" id="2.60.120.10">
    <property type="entry name" value="Jelly Rolls"/>
    <property type="match status" value="1"/>
</dbReference>
<feature type="domain" description="Sugar 3,4-ketoisomerase QdtA cupin" evidence="2">
    <location>
        <begin position="57"/>
        <end position="184"/>
    </location>
</feature>
<dbReference type="Pfam" id="PF05523">
    <property type="entry name" value="FdtA"/>
    <property type="match status" value="1"/>
</dbReference>
<dbReference type="CDD" id="cd20292">
    <property type="entry name" value="cupin_QdtA-like"/>
    <property type="match status" value="1"/>
</dbReference>
<keyword evidence="4" id="KW-1185">Reference proteome</keyword>
<feature type="region of interest" description="Disordered" evidence="1">
    <location>
        <begin position="1"/>
        <end position="24"/>
    </location>
</feature>
<dbReference type="Proteomes" id="UP000481037">
    <property type="component" value="Unassembled WGS sequence"/>
</dbReference>